<dbReference type="GO" id="GO:0031409">
    <property type="term" value="F:pigment binding"/>
    <property type="evidence" value="ECO:0007669"/>
    <property type="project" value="InterPro"/>
</dbReference>
<dbReference type="EMBL" id="JARAKH010000043">
    <property type="protein sequence ID" value="KAK8379298.1"/>
    <property type="molecule type" value="Genomic_DNA"/>
</dbReference>
<evidence type="ECO:0000256" key="2">
    <source>
        <dbReference type="ARBA" id="ARBA00023157"/>
    </source>
</evidence>
<evidence type="ECO:0000256" key="3">
    <source>
        <dbReference type="PIRNR" id="PIRNR036893"/>
    </source>
</evidence>
<feature type="chain" id="PRO_5043115331" description="Lipocalin/cytosolic fatty-acid binding domain-containing protein" evidence="3">
    <location>
        <begin position="21"/>
        <end position="209"/>
    </location>
</feature>
<sequence length="209" mass="23226">MRLFTYWLQTLATVVVVVVAASPPPPSQPQPPPPSQPDPPSSPPPAFLMGKPCPEVELAQNFNASAFSGSWYKFGGLPNEQEITNNCTVYDYKYTGSGYEVTESGLNEAGEKQTQRNTFKQITAGVADFVTRVEGLEAHLQVLTTDYSSMACLYTCHTVRETHRVQLAWILSRTKDLDRKKIAECQVLLKDVNVPLRHLEKISHGDECL</sequence>
<feature type="signal peptide" evidence="3">
    <location>
        <begin position="1"/>
        <end position="20"/>
    </location>
</feature>
<dbReference type="Gene3D" id="2.40.128.20">
    <property type="match status" value="1"/>
</dbReference>
<dbReference type="PRINTS" id="PR01273">
    <property type="entry name" value="INVTBRTCOLOR"/>
</dbReference>
<dbReference type="InterPro" id="IPR012674">
    <property type="entry name" value="Calycin"/>
</dbReference>
<evidence type="ECO:0000256" key="1">
    <source>
        <dbReference type="ARBA" id="ARBA00006889"/>
    </source>
</evidence>
<feature type="domain" description="Lipocalin/cytosolic fatty-acid binding" evidence="5">
    <location>
        <begin position="80"/>
        <end position="203"/>
    </location>
</feature>
<keyword evidence="7" id="KW-1185">Reference proteome</keyword>
<evidence type="ECO:0000259" key="5">
    <source>
        <dbReference type="Pfam" id="PF00061"/>
    </source>
</evidence>
<comment type="caution">
    <text evidence="6">The sequence shown here is derived from an EMBL/GenBank/DDBJ whole genome shotgun (WGS) entry which is preliminary data.</text>
</comment>
<dbReference type="InterPro" id="IPR022271">
    <property type="entry name" value="Lipocalin_ApoD"/>
</dbReference>
<name>A0AAW0SW45_SCYPA</name>
<dbReference type="GO" id="GO:0000302">
    <property type="term" value="P:response to reactive oxygen species"/>
    <property type="evidence" value="ECO:0007669"/>
    <property type="project" value="TreeGrafter"/>
</dbReference>
<comment type="similarity">
    <text evidence="1 3">Belongs to the calycin superfamily. Lipocalin family.</text>
</comment>
<keyword evidence="3" id="KW-0732">Signal</keyword>
<proteinExistence type="inferred from homology"/>
<dbReference type="SUPFAM" id="SSF50814">
    <property type="entry name" value="Lipocalins"/>
    <property type="match status" value="1"/>
</dbReference>
<dbReference type="PANTHER" id="PTHR10612:SF62">
    <property type="entry name" value="LIPOCALIN_CYTOSOLIC FATTY-ACID BINDING DOMAIN-CONTAINING PROTEIN"/>
    <property type="match status" value="1"/>
</dbReference>
<dbReference type="GO" id="GO:0005737">
    <property type="term" value="C:cytoplasm"/>
    <property type="evidence" value="ECO:0007669"/>
    <property type="project" value="TreeGrafter"/>
</dbReference>
<reference evidence="6 7" key="1">
    <citation type="submission" date="2023-03" db="EMBL/GenBank/DDBJ databases">
        <title>High-quality genome of Scylla paramamosain provides insights in environmental adaptation.</title>
        <authorList>
            <person name="Zhang L."/>
        </authorList>
    </citation>
    <scope>NUCLEOTIDE SEQUENCE [LARGE SCALE GENOMIC DNA]</scope>
    <source>
        <strain evidence="6">LZ_2023a</strain>
        <tissue evidence="6">Muscle</tissue>
    </source>
</reference>
<dbReference type="PANTHER" id="PTHR10612">
    <property type="entry name" value="APOLIPOPROTEIN D"/>
    <property type="match status" value="1"/>
</dbReference>
<feature type="compositionally biased region" description="Pro residues" evidence="4">
    <location>
        <begin position="23"/>
        <end position="46"/>
    </location>
</feature>
<dbReference type="InterPro" id="IPR003057">
    <property type="entry name" value="Invtbrt_color"/>
</dbReference>
<dbReference type="PIRSF" id="PIRSF036893">
    <property type="entry name" value="Lipocalin_ApoD"/>
    <property type="match status" value="1"/>
</dbReference>
<dbReference type="GO" id="GO:0006629">
    <property type="term" value="P:lipid metabolic process"/>
    <property type="evidence" value="ECO:0007669"/>
    <property type="project" value="TreeGrafter"/>
</dbReference>
<dbReference type="InterPro" id="IPR000566">
    <property type="entry name" value="Lipocln_cytosolic_FA-bd_dom"/>
</dbReference>
<keyword evidence="2" id="KW-1015">Disulfide bond</keyword>
<protein>
    <recommendedName>
        <fullName evidence="5">Lipocalin/cytosolic fatty-acid binding domain-containing protein</fullName>
    </recommendedName>
</protein>
<gene>
    <name evidence="6" type="ORF">O3P69_019284</name>
</gene>
<dbReference type="AlphaFoldDB" id="A0AAW0SW45"/>
<feature type="region of interest" description="Disordered" evidence="4">
    <location>
        <begin position="23"/>
        <end position="50"/>
    </location>
</feature>
<evidence type="ECO:0000256" key="4">
    <source>
        <dbReference type="SAM" id="MobiDB-lite"/>
    </source>
</evidence>
<organism evidence="6 7">
    <name type="scientific">Scylla paramamosain</name>
    <name type="common">Mud crab</name>
    <dbReference type="NCBI Taxonomy" id="85552"/>
    <lineage>
        <taxon>Eukaryota</taxon>
        <taxon>Metazoa</taxon>
        <taxon>Ecdysozoa</taxon>
        <taxon>Arthropoda</taxon>
        <taxon>Crustacea</taxon>
        <taxon>Multicrustacea</taxon>
        <taxon>Malacostraca</taxon>
        <taxon>Eumalacostraca</taxon>
        <taxon>Eucarida</taxon>
        <taxon>Decapoda</taxon>
        <taxon>Pleocyemata</taxon>
        <taxon>Brachyura</taxon>
        <taxon>Eubrachyura</taxon>
        <taxon>Portunoidea</taxon>
        <taxon>Portunidae</taxon>
        <taxon>Portuninae</taxon>
        <taxon>Scylla</taxon>
    </lineage>
</organism>
<dbReference type="Pfam" id="PF00061">
    <property type="entry name" value="Lipocalin"/>
    <property type="match status" value="1"/>
</dbReference>
<accession>A0AAW0SW45</accession>
<evidence type="ECO:0000313" key="6">
    <source>
        <dbReference type="EMBL" id="KAK8379298.1"/>
    </source>
</evidence>
<evidence type="ECO:0000313" key="7">
    <source>
        <dbReference type="Proteomes" id="UP001487740"/>
    </source>
</evidence>
<dbReference type="Proteomes" id="UP001487740">
    <property type="component" value="Unassembled WGS sequence"/>
</dbReference>